<evidence type="ECO:0000313" key="3">
    <source>
        <dbReference type="EMBL" id="QQR29491.1"/>
    </source>
</evidence>
<dbReference type="EMBL" id="CP065321">
    <property type="protein sequence ID" value="QQR31656.1"/>
    <property type="molecule type" value="Genomic_DNA"/>
</dbReference>
<dbReference type="Proteomes" id="UP000196710">
    <property type="component" value="Chromosome"/>
</dbReference>
<dbReference type="RefSeq" id="WP_066534515.1">
    <property type="nucleotide sequence ID" value="NZ_CAJTCQ010000039.1"/>
</dbReference>
<dbReference type="EMBL" id="CP021422">
    <property type="protein sequence ID" value="ASB42371.1"/>
    <property type="molecule type" value="Genomic_DNA"/>
</dbReference>
<reference evidence="5" key="2">
    <citation type="submission" date="2017-05" db="EMBL/GenBank/DDBJ databases">
        <title>Improved OligoMM genomes.</title>
        <authorList>
            <person name="Garzetti D."/>
        </authorList>
    </citation>
    <scope>NUCLEOTIDE SEQUENCE [LARGE SCALE GENOMIC DNA]</scope>
    <source>
        <strain evidence="5">KB18</strain>
    </source>
</reference>
<keyword evidence="5" id="KW-1185">Reference proteome</keyword>
<dbReference type="AlphaFoldDB" id="A0A1Z2XP37"/>
<evidence type="ECO:0000313" key="6">
    <source>
        <dbReference type="Proteomes" id="UP000596035"/>
    </source>
</evidence>
<dbReference type="EMBL" id="CP021422">
    <property type="protein sequence ID" value="ASB40206.1"/>
    <property type="molecule type" value="Genomic_DNA"/>
</dbReference>
<sequence>MKDDFWDICNCPECGYFSSGKPHCCGLPKRITERDKPYIRGAVRTCHCVNPRLWEFYESLGAGK</sequence>
<gene>
    <name evidence="1" type="ORF">ADH66_05760</name>
    <name evidence="2" type="ORF">ADH66_17970</name>
    <name evidence="4" type="ORF">I5Q82_08380</name>
    <name evidence="3" type="ORF">I5Q82_15840</name>
</gene>
<proteinExistence type="predicted"/>
<evidence type="ECO:0000313" key="4">
    <source>
        <dbReference type="EMBL" id="QQR31656.1"/>
    </source>
</evidence>
<evidence type="ECO:0000313" key="2">
    <source>
        <dbReference type="EMBL" id="ASB42371.1"/>
    </source>
</evidence>
<name>A0A1Z2XP37_9FIRM</name>
<protein>
    <submittedName>
        <fullName evidence="4">Uncharacterized protein</fullName>
    </submittedName>
</protein>
<dbReference type="Proteomes" id="UP000596035">
    <property type="component" value="Chromosome"/>
</dbReference>
<evidence type="ECO:0000313" key="1">
    <source>
        <dbReference type="EMBL" id="ASB40206.1"/>
    </source>
</evidence>
<reference evidence="4 6" key="3">
    <citation type="submission" date="2020-11" db="EMBL/GenBank/DDBJ databases">
        <title>Closed and high quality bacterial genomes of the OMM12 community.</title>
        <authorList>
            <person name="Marbouty M."/>
            <person name="Lamy-Besnier Q."/>
            <person name="Debarbieux L."/>
            <person name="Koszul R."/>
        </authorList>
    </citation>
    <scope>NUCLEOTIDE SEQUENCE [LARGE SCALE GENOMIC DNA]</scope>
    <source>
        <strain evidence="4 6">KB18</strain>
    </source>
</reference>
<dbReference type="EMBL" id="CP065321">
    <property type="protein sequence ID" value="QQR29491.1"/>
    <property type="molecule type" value="Genomic_DNA"/>
</dbReference>
<evidence type="ECO:0000313" key="5">
    <source>
        <dbReference type="Proteomes" id="UP000196710"/>
    </source>
</evidence>
<dbReference type="KEGG" id="amur:ADH66_17970"/>
<dbReference type="KEGG" id="amur:ADH66_05760"/>
<accession>A0A1Z2XP37</accession>
<reference evidence="1" key="1">
    <citation type="journal article" date="2017" name="Genome Announc.">
        <title>High-Quality Whole-Genome Sequences of the Oligo-Mouse-Microbiota Bacterial Community.</title>
        <authorList>
            <person name="Garzetti D."/>
            <person name="Brugiroux S."/>
            <person name="Bunk B."/>
            <person name="Pukall R."/>
            <person name="McCoy K.D."/>
            <person name="Macpherson A.J."/>
            <person name="Stecher B."/>
        </authorList>
    </citation>
    <scope>NUCLEOTIDE SEQUENCE</scope>
    <source>
        <strain evidence="1">KB18</strain>
    </source>
</reference>
<organism evidence="4 6">
    <name type="scientific">Acutalibacter muris</name>
    <dbReference type="NCBI Taxonomy" id="1796620"/>
    <lineage>
        <taxon>Bacteria</taxon>
        <taxon>Bacillati</taxon>
        <taxon>Bacillota</taxon>
        <taxon>Clostridia</taxon>
        <taxon>Eubacteriales</taxon>
        <taxon>Acutalibacteraceae</taxon>
        <taxon>Acutalibacter</taxon>
    </lineage>
</organism>